<dbReference type="InterPro" id="IPR021520">
    <property type="entry name" value="Stealth_CR2"/>
</dbReference>
<proteinExistence type="inferred from homology"/>
<dbReference type="OrthoDB" id="9776077at2"/>
<dbReference type="HOGENOM" id="CLU_043224_1_0_10"/>
<dbReference type="GO" id="GO:0000271">
    <property type="term" value="P:polysaccharide biosynthetic process"/>
    <property type="evidence" value="ECO:0007669"/>
    <property type="project" value="UniProtKB-KW"/>
</dbReference>
<dbReference type="PANTHER" id="PTHR24045:SF0">
    <property type="entry name" value="N-ACETYLGLUCOSAMINE-1-PHOSPHOTRANSFERASE SUBUNITS ALPHA_BETA"/>
    <property type="match status" value="1"/>
</dbReference>
<reference evidence="7" key="1">
    <citation type="submission" date="2007-10" db="EMBL/GenBank/DDBJ databases">
        <authorList>
            <person name="Fulton L."/>
            <person name="Clifton S."/>
            <person name="Fulton B."/>
            <person name="Xu J."/>
            <person name="Minx P."/>
            <person name="Pepin K.H."/>
            <person name="Johnson M."/>
            <person name="Thiruvilangam P."/>
            <person name="Bhonagiri V."/>
            <person name="Nash W.E."/>
            <person name="Mardis E.R."/>
            <person name="Wilson R.K."/>
        </authorList>
    </citation>
    <scope>NUCLEOTIDE SEQUENCE [LARGE SCALE GENOMIC DNA]</scope>
    <source>
        <strain evidence="7">DSM 17216</strain>
    </source>
</reference>
<dbReference type="Proteomes" id="UP000005819">
    <property type="component" value="Unassembled WGS sequence"/>
</dbReference>
<dbReference type="RefSeq" id="WP_004329419.1">
    <property type="nucleotide sequence ID" value="NZ_DS499579.1"/>
</dbReference>
<gene>
    <name evidence="7" type="ORF">ALIPUT_00584</name>
</gene>
<dbReference type="PANTHER" id="PTHR24045">
    <property type="match status" value="1"/>
</dbReference>
<dbReference type="eggNOG" id="COG0438">
    <property type="taxonomic scope" value="Bacteria"/>
</dbReference>
<feature type="domain" description="Stealth protein CR2 conserved region 2" evidence="4">
    <location>
        <begin position="37"/>
        <end position="137"/>
    </location>
</feature>
<comment type="similarity">
    <text evidence="1">Belongs to the stealth family.</text>
</comment>
<protein>
    <recommendedName>
        <fullName evidence="9">Capsular polysaccharide phosphotransferase eps10H</fullName>
    </recommendedName>
</protein>
<evidence type="ECO:0000256" key="1">
    <source>
        <dbReference type="ARBA" id="ARBA00007583"/>
    </source>
</evidence>
<name>B0MTZ8_9BACT</name>
<dbReference type="GO" id="GO:0016772">
    <property type="term" value="F:transferase activity, transferring phosphorus-containing groups"/>
    <property type="evidence" value="ECO:0007669"/>
    <property type="project" value="InterPro"/>
</dbReference>
<dbReference type="InterPro" id="IPR031358">
    <property type="entry name" value="Stealth_CR1"/>
</dbReference>
<evidence type="ECO:0000259" key="4">
    <source>
        <dbReference type="Pfam" id="PF11380"/>
    </source>
</evidence>
<feature type="domain" description="Stealth protein CR1 conserved region 1" evidence="5">
    <location>
        <begin position="4"/>
        <end position="21"/>
    </location>
</feature>
<dbReference type="InterPro" id="IPR031357">
    <property type="entry name" value="Stealth_CR3"/>
</dbReference>
<feature type="domain" description="Stealth protein CR3 conserved region 3" evidence="6">
    <location>
        <begin position="210"/>
        <end position="248"/>
    </location>
</feature>
<dbReference type="Pfam" id="PF17102">
    <property type="entry name" value="Stealth_CR3"/>
    <property type="match status" value="1"/>
</dbReference>
<dbReference type="InterPro" id="IPR047141">
    <property type="entry name" value="Stealth"/>
</dbReference>
<dbReference type="GeneID" id="73803607"/>
<dbReference type="Pfam" id="PF17101">
    <property type="entry name" value="Stealth_CR1"/>
    <property type="match status" value="1"/>
</dbReference>
<evidence type="ECO:0000313" key="7">
    <source>
        <dbReference type="EMBL" id="EDS04711.1"/>
    </source>
</evidence>
<sequence length="328" mass="39366">MNEIDFVILWVDGNDPAWREEFVRTRQAENDDASEIRYRDWRNLHYWFRSAERFAPWVRKVHFITWGHLPAWLRRDHPKLHIVNHRDFIPAEYLPTFNSNTIELNIHRIEGLADRFVLFNDDTFLTRGCRPEDFFRRGVPCDMARLSVVQPSSVGHIIYNDLELINRLHDKRTAIRNHIARWFSPRYGIVSLLKTLTLLPWGFFPGFNDSHMPQPYLTERFRQAWERWPQELDASCRHRIRSLSDLSHWLVRYDMLASGAFAPRSMADCRLMTLTDDSLESICRDIEQQRWRMICLNDSEHISDFDRQCQRLCKAFERILPEKSSYEI</sequence>
<evidence type="ECO:0000259" key="6">
    <source>
        <dbReference type="Pfam" id="PF17102"/>
    </source>
</evidence>
<comment type="caution">
    <text evidence="7">The sequence shown here is derived from an EMBL/GenBank/DDBJ whole genome shotgun (WGS) entry which is preliminary data.</text>
</comment>
<dbReference type="Pfam" id="PF11380">
    <property type="entry name" value="Stealth_CR2"/>
    <property type="match status" value="1"/>
</dbReference>
<keyword evidence="8" id="KW-1185">Reference proteome</keyword>
<evidence type="ECO:0000256" key="2">
    <source>
        <dbReference type="ARBA" id="ARBA00022679"/>
    </source>
</evidence>
<evidence type="ECO:0008006" key="9">
    <source>
        <dbReference type="Google" id="ProtNLM"/>
    </source>
</evidence>
<dbReference type="EMBL" id="ABFK02000016">
    <property type="protein sequence ID" value="EDS04711.1"/>
    <property type="molecule type" value="Genomic_DNA"/>
</dbReference>
<keyword evidence="2" id="KW-0808">Transferase</keyword>
<reference evidence="7" key="2">
    <citation type="submission" date="2013-09" db="EMBL/GenBank/DDBJ databases">
        <title>Draft genome sequence of Alistipes putredinis (DSM 17216).</title>
        <authorList>
            <person name="Sudarsanam P."/>
            <person name="Ley R."/>
            <person name="Guruge J."/>
            <person name="Turnbaugh P.J."/>
            <person name="Mahowald M."/>
            <person name="Liep D."/>
            <person name="Gordon J."/>
        </authorList>
    </citation>
    <scope>NUCLEOTIDE SEQUENCE</scope>
    <source>
        <strain evidence="7">DSM 17216</strain>
    </source>
</reference>
<evidence type="ECO:0000313" key="8">
    <source>
        <dbReference type="Proteomes" id="UP000005819"/>
    </source>
</evidence>
<organism evidence="7 8">
    <name type="scientific">Alistipes putredinis DSM 17216</name>
    <dbReference type="NCBI Taxonomy" id="445970"/>
    <lineage>
        <taxon>Bacteria</taxon>
        <taxon>Pseudomonadati</taxon>
        <taxon>Bacteroidota</taxon>
        <taxon>Bacteroidia</taxon>
        <taxon>Bacteroidales</taxon>
        <taxon>Rikenellaceae</taxon>
        <taxon>Alistipes</taxon>
    </lineage>
</organism>
<evidence type="ECO:0000256" key="3">
    <source>
        <dbReference type="ARBA" id="ARBA00023169"/>
    </source>
</evidence>
<evidence type="ECO:0000259" key="5">
    <source>
        <dbReference type="Pfam" id="PF17101"/>
    </source>
</evidence>
<keyword evidence="3" id="KW-0270">Exopolysaccharide synthesis</keyword>
<accession>B0MTZ8</accession>
<dbReference type="AlphaFoldDB" id="B0MTZ8"/>